<dbReference type="InterPro" id="IPR050248">
    <property type="entry name" value="Polysacc_deacetylase_ArnD"/>
</dbReference>
<feature type="domain" description="NodB homology" evidence="1">
    <location>
        <begin position="11"/>
        <end position="192"/>
    </location>
</feature>
<dbReference type="PANTHER" id="PTHR10587">
    <property type="entry name" value="GLYCOSYL TRANSFERASE-RELATED"/>
    <property type="match status" value="1"/>
</dbReference>
<dbReference type="Proteomes" id="UP000243688">
    <property type="component" value="Unassembled WGS sequence"/>
</dbReference>
<proteinExistence type="predicted"/>
<dbReference type="GO" id="GO:0016810">
    <property type="term" value="F:hydrolase activity, acting on carbon-nitrogen (but not peptide) bonds"/>
    <property type="evidence" value="ECO:0007669"/>
    <property type="project" value="InterPro"/>
</dbReference>
<dbReference type="PANTHER" id="PTHR10587:SF137">
    <property type="entry name" value="4-DEOXY-4-FORMAMIDO-L-ARABINOSE-PHOSPHOUNDECAPRENOL DEFORMYLASE ARND-RELATED"/>
    <property type="match status" value="1"/>
</dbReference>
<dbReference type="Pfam" id="PF01522">
    <property type="entry name" value="Polysacc_deac_1"/>
    <property type="match status" value="1"/>
</dbReference>
<dbReference type="Gene3D" id="3.20.20.370">
    <property type="entry name" value="Glycoside hydrolase/deacetylase"/>
    <property type="match status" value="1"/>
</dbReference>
<dbReference type="InterPro" id="IPR002509">
    <property type="entry name" value="NODB_dom"/>
</dbReference>
<dbReference type="PROSITE" id="PS51677">
    <property type="entry name" value="NODB"/>
    <property type="match status" value="1"/>
</dbReference>
<dbReference type="SUPFAM" id="SSF88713">
    <property type="entry name" value="Glycoside hydrolase/deacetylase"/>
    <property type="match status" value="1"/>
</dbReference>
<organism evidence="2 3">
    <name type="scientific">Candidatus Reconcilbacillus cellulovorans</name>
    <dbReference type="NCBI Taxonomy" id="1906605"/>
    <lineage>
        <taxon>Bacteria</taxon>
        <taxon>Bacillati</taxon>
        <taxon>Bacillota</taxon>
        <taxon>Bacilli</taxon>
        <taxon>Bacillales</taxon>
        <taxon>Paenibacillaceae</taxon>
        <taxon>Candidatus Reconcilbacillus</taxon>
    </lineage>
</organism>
<evidence type="ECO:0000259" key="1">
    <source>
        <dbReference type="PROSITE" id="PS51677"/>
    </source>
</evidence>
<comment type="caution">
    <text evidence="2">The sequence shown here is derived from an EMBL/GenBank/DDBJ whole genome shotgun (WGS) entry which is preliminary data.</text>
</comment>
<gene>
    <name evidence="2" type="ORF">BLM47_08355</name>
</gene>
<dbReference type="CDD" id="cd10917">
    <property type="entry name" value="CE4_NodB_like_6s_7s"/>
    <property type="match status" value="1"/>
</dbReference>
<dbReference type="GO" id="GO:0005975">
    <property type="term" value="P:carbohydrate metabolic process"/>
    <property type="evidence" value="ECO:0007669"/>
    <property type="project" value="InterPro"/>
</dbReference>
<accession>A0A2A6DZY4</accession>
<dbReference type="AlphaFoldDB" id="A0A2A6DZY4"/>
<evidence type="ECO:0000313" key="2">
    <source>
        <dbReference type="EMBL" id="PDO10252.1"/>
    </source>
</evidence>
<dbReference type="EMBL" id="MOXJ01000017">
    <property type="protein sequence ID" value="PDO10252.1"/>
    <property type="molecule type" value="Genomic_DNA"/>
</dbReference>
<evidence type="ECO:0000313" key="3">
    <source>
        <dbReference type="Proteomes" id="UP000243688"/>
    </source>
</evidence>
<name>A0A2A6DZY4_9BACL</name>
<sequence length="204" mass="22592">MIVDVVATSEKTVALSFDDGPDPLYTPQMLETLRRFGVRSTFFVIGRELERHVDLAERIVAAGHELGNHTYTHPWLTKLEEEARRDELERTDRLIRAVSGKRPTVFRPPFLAWDEAIVRLAESFGYATVGAANVEAADWTMPGVSFIVEKTLACLRPGAVLLFHDGGGDRSQTVEAVGLLLAELERLGYRTATVGELLAACRPD</sequence>
<protein>
    <recommendedName>
        <fullName evidence="1">NodB homology domain-containing protein</fullName>
    </recommendedName>
</protein>
<reference evidence="2 3" key="1">
    <citation type="submission" date="2016-12" db="EMBL/GenBank/DDBJ databases">
        <title>Candidatus Reconcilibacillus cellulovorans genome.</title>
        <authorList>
            <person name="Kolinko S."/>
            <person name="Wu Y.-W."/>
            <person name="Tachea F."/>
            <person name="Denzel E."/>
            <person name="Hiras J."/>
            <person name="Baecker N."/>
            <person name="Chan L.J."/>
            <person name="Eichorst S.A."/>
            <person name="Frey D."/>
            <person name="Adams P.D."/>
            <person name="Pray T."/>
            <person name="Tanjore D."/>
            <person name="Petzold C.J."/>
            <person name="Gladden J.M."/>
            <person name="Simmons B.A."/>
            <person name="Singer S.W."/>
        </authorList>
    </citation>
    <scope>NUCLEOTIDE SEQUENCE [LARGE SCALE GENOMIC DNA]</scope>
    <source>
        <strain evidence="2">JTherm</strain>
    </source>
</reference>
<dbReference type="InterPro" id="IPR011330">
    <property type="entry name" value="Glyco_hydro/deAcase_b/a-brl"/>
</dbReference>